<dbReference type="PANTHER" id="PTHR11879">
    <property type="entry name" value="ASPARTATE AMINOTRANSFERASE"/>
    <property type="match status" value="1"/>
</dbReference>
<dbReference type="GO" id="GO:0006520">
    <property type="term" value="P:amino acid metabolic process"/>
    <property type="evidence" value="ECO:0007669"/>
    <property type="project" value="InterPro"/>
</dbReference>
<dbReference type="FunCoup" id="E1Z4T9">
    <property type="interactions" value="802"/>
</dbReference>
<evidence type="ECO:0000256" key="5">
    <source>
        <dbReference type="ARBA" id="ARBA00022679"/>
    </source>
</evidence>
<dbReference type="CDD" id="cd00609">
    <property type="entry name" value="AAT_like"/>
    <property type="match status" value="1"/>
</dbReference>
<dbReference type="PROSITE" id="PS00105">
    <property type="entry name" value="AA_TRANSFER_CLASS_1"/>
    <property type="match status" value="1"/>
</dbReference>
<keyword evidence="4 8" id="KW-0032">Aminotransferase</keyword>
<evidence type="ECO:0000256" key="6">
    <source>
        <dbReference type="ARBA" id="ARBA00022898"/>
    </source>
</evidence>
<keyword evidence="11" id="KW-1185">Reference proteome</keyword>
<keyword evidence="5 8" id="KW-0808">Transferase</keyword>
<evidence type="ECO:0000256" key="7">
    <source>
        <dbReference type="ARBA" id="ARBA00049185"/>
    </source>
</evidence>
<dbReference type="EMBL" id="GL433836">
    <property type="protein sequence ID" value="EFN59114.1"/>
    <property type="molecule type" value="Genomic_DNA"/>
</dbReference>
<dbReference type="OMA" id="VGACTIV"/>
<feature type="domain" description="Aminotransferase class I/classII large" evidence="9">
    <location>
        <begin position="68"/>
        <end position="434"/>
    </location>
</feature>
<dbReference type="FunFam" id="3.90.1150.10:FF:000001">
    <property type="entry name" value="Aspartate aminotransferase"/>
    <property type="match status" value="1"/>
</dbReference>
<dbReference type="RefSeq" id="XP_005851216.1">
    <property type="nucleotide sequence ID" value="XM_005851154.1"/>
</dbReference>
<dbReference type="EC" id="2.6.1.1" evidence="8"/>
<evidence type="ECO:0000256" key="2">
    <source>
        <dbReference type="ARBA" id="ARBA00007441"/>
    </source>
</evidence>
<proteinExistence type="inferred from homology"/>
<dbReference type="FunFam" id="3.40.640.10:FF:000015">
    <property type="entry name" value="Aspartate aminotransferase"/>
    <property type="match status" value="1"/>
</dbReference>
<dbReference type="InParanoid" id="E1Z4T9"/>
<sequence length="441" mass="48341">MSLAAAKGTRPQQAACCGAARRWRRRAPVAVHAAAQVQTASRLDAVEQAPPDPILGVSEAFKKDTSPDKLNLGVGAYRTEELQPYVLKVVRKAEERMLAKDENKEYLPIEGLASFRQATVELLLGADSPAIQEGRVAVLQSLSGTGSLRVGAEFIAKFMPGTVAYISRPTWGNHKNIFADAGVEWREYSYFDPESIGLDFEGMLADLQAAPDGSVVLLHGCAHNPTGVDPTKEQWARIADVLQAKGHLPFFDVAYQGFATGSLEEDAFAPRYFVERGLEFAVAQSYSKNLGLYAERVGAMSFVLSEAGAAQRVLSQMKRIARAIYSNPPVHGARIVAEVVGSEEMFGEWKGEMEMMAGRIKGVRQDLYDALVEINPDKDWSFVLKQIGMFTFTGMTPQQCDNMTNKWHVYMTKDGRLSLAGLSSAKAAYLARAIDDSVRNY</sequence>
<dbReference type="Gene3D" id="3.90.1150.10">
    <property type="entry name" value="Aspartate Aminotransferase, domain 1"/>
    <property type="match status" value="1"/>
</dbReference>
<evidence type="ECO:0000259" key="9">
    <source>
        <dbReference type="Pfam" id="PF00155"/>
    </source>
</evidence>
<comment type="cofactor">
    <cofactor evidence="1">
        <name>pyridoxal 5'-phosphate</name>
        <dbReference type="ChEBI" id="CHEBI:597326"/>
    </cofactor>
</comment>
<dbReference type="GeneID" id="17358488"/>
<dbReference type="InterPro" id="IPR000796">
    <property type="entry name" value="Asp_trans"/>
</dbReference>
<evidence type="ECO:0000256" key="4">
    <source>
        <dbReference type="ARBA" id="ARBA00022576"/>
    </source>
</evidence>
<dbReference type="InterPro" id="IPR004839">
    <property type="entry name" value="Aminotransferase_I/II_large"/>
</dbReference>
<dbReference type="PRINTS" id="PR00799">
    <property type="entry name" value="TRANSAMINASE"/>
</dbReference>
<name>E1Z4T9_CHLVA</name>
<comment type="subunit">
    <text evidence="3 8">Homodimer.</text>
</comment>
<dbReference type="Gene3D" id="3.40.640.10">
    <property type="entry name" value="Type I PLP-dependent aspartate aminotransferase-like (Major domain)"/>
    <property type="match status" value="1"/>
</dbReference>
<dbReference type="InterPro" id="IPR015424">
    <property type="entry name" value="PyrdxlP-dep_Trfase"/>
</dbReference>
<organism evidence="11">
    <name type="scientific">Chlorella variabilis</name>
    <name type="common">Green alga</name>
    <dbReference type="NCBI Taxonomy" id="554065"/>
    <lineage>
        <taxon>Eukaryota</taxon>
        <taxon>Viridiplantae</taxon>
        <taxon>Chlorophyta</taxon>
        <taxon>core chlorophytes</taxon>
        <taxon>Trebouxiophyceae</taxon>
        <taxon>Chlorellales</taxon>
        <taxon>Chlorellaceae</taxon>
        <taxon>Chlorella clade</taxon>
        <taxon>Chlorella</taxon>
    </lineage>
</organism>
<evidence type="ECO:0000313" key="10">
    <source>
        <dbReference type="EMBL" id="EFN59114.1"/>
    </source>
</evidence>
<dbReference type="PANTHER" id="PTHR11879:SF46">
    <property type="entry name" value="ASPARTATE AMINOTRANSFERASE, CYTOPLASMIC"/>
    <property type="match status" value="1"/>
</dbReference>
<protein>
    <recommendedName>
        <fullName evidence="8">Aspartate aminotransferase</fullName>
        <ecNumber evidence="8">2.6.1.1</ecNumber>
    </recommendedName>
</protein>
<accession>E1Z4T9</accession>
<comment type="miscellaneous">
    <text evidence="8">In eukaryotes there are cytoplasmic, mitochondrial and chloroplastic isozymes.</text>
</comment>
<dbReference type="InterPro" id="IPR004838">
    <property type="entry name" value="NHTrfase_class1_PyrdxlP-BS"/>
</dbReference>
<keyword evidence="6" id="KW-0663">Pyridoxal phosphate</keyword>
<dbReference type="KEGG" id="cvr:CHLNCDRAFT_137913"/>
<evidence type="ECO:0000313" key="11">
    <source>
        <dbReference type="Proteomes" id="UP000008141"/>
    </source>
</evidence>
<dbReference type="SUPFAM" id="SSF53383">
    <property type="entry name" value="PLP-dependent transferases"/>
    <property type="match status" value="1"/>
</dbReference>
<evidence type="ECO:0000256" key="3">
    <source>
        <dbReference type="ARBA" id="ARBA00011738"/>
    </source>
</evidence>
<comment type="catalytic activity">
    <reaction evidence="7 8">
        <text>L-aspartate + 2-oxoglutarate = oxaloacetate + L-glutamate</text>
        <dbReference type="Rhea" id="RHEA:21824"/>
        <dbReference type="ChEBI" id="CHEBI:16452"/>
        <dbReference type="ChEBI" id="CHEBI:16810"/>
        <dbReference type="ChEBI" id="CHEBI:29985"/>
        <dbReference type="ChEBI" id="CHEBI:29991"/>
        <dbReference type="EC" id="2.6.1.1"/>
    </reaction>
</comment>
<evidence type="ECO:0000256" key="1">
    <source>
        <dbReference type="ARBA" id="ARBA00001933"/>
    </source>
</evidence>
<dbReference type="NCBIfam" id="NF006719">
    <property type="entry name" value="PRK09257.1"/>
    <property type="match status" value="1"/>
</dbReference>
<dbReference type="Proteomes" id="UP000008141">
    <property type="component" value="Unassembled WGS sequence"/>
</dbReference>
<evidence type="ECO:0000256" key="8">
    <source>
        <dbReference type="RuleBase" id="RU000480"/>
    </source>
</evidence>
<dbReference type="InterPro" id="IPR015422">
    <property type="entry name" value="PyrdxlP-dep_Trfase_small"/>
</dbReference>
<dbReference type="STRING" id="554065.E1Z4T9"/>
<dbReference type="GO" id="GO:0030170">
    <property type="term" value="F:pyridoxal phosphate binding"/>
    <property type="evidence" value="ECO:0007669"/>
    <property type="project" value="InterPro"/>
</dbReference>
<dbReference type="InterPro" id="IPR015421">
    <property type="entry name" value="PyrdxlP-dep_Trfase_major"/>
</dbReference>
<reference evidence="10 11" key="1">
    <citation type="journal article" date="2010" name="Plant Cell">
        <title>The Chlorella variabilis NC64A genome reveals adaptation to photosymbiosis, coevolution with viruses, and cryptic sex.</title>
        <authorList>
            <person name="Blanc G."/>
            <person name="Duncan G."/>
            <person name="Agarkova I."/>
            <person name="Borodovsky M."/>
            <person name="Gurnon J."/>
            <person name="Kuo A."/>
            <person name="Lindquist E."/>
            <person name="Lucas S."/>
            <person name="Pangilinan J."/>
            <person name="Polle J."/>
            <person name="Salamov A."/>
            <person name="Terry A."/>
            <person name="Yamada T."/>
            <person name="Dunigan D.D."/>
            <person name="Grigoriev I.V."/>
            <person name="Claverie J.M."/>
            <person name="Van Etten J.L."/>
        </authorList>
    </citation>
    <scope>NUCLEOTIDE SEQUENCE [LARGE SCALE GENOMIC DNA]</scope>
    <source>
        <strain evidence="10 11">NC64A</strain>
    </source>
</reference>
<dbReference type="Pfam" id="PF00155">
    <property type="entry name" value="Aminotran_1_2"/>
    <property type="match status" value="1"/>
</dbReference>
<dbReference type="eggNOG" id="KOG1411">
    <property type="taxonomic scope" value="Eukaryota"/>
</dbReference>
<dbReference type="OrthoDB" id="6752799at2759"/>
<dbReference type="GO" id="GO:0004069">
    <property type="term" value="F:L-aspartate:2-oxoglutarate aminotransferase activity"/>
    <property type="evidence" value="ECO:0007669"/>
    <property type="project" value="UniProtKB-EC"/>
</dbReference>
<dbReference type="AlphaFoldDB" id="E1Z4T9"/>
<gene>
    <name evidence="10" type="ORF">CHLNCDRAFT_137913</name>
</gene>
<comment type="similarity">
    <text evidence="2">Belongs to the class-I pyridoxal-phosphate-dependent aminotransferase family.</text>
</comment>